<evidence type="ECO:0000256" key="4">
    <source>
        <dbReference type="ARBA" id="ARBA00022475"/>
    </source>
</evidence>
<dbReference type="PRINTS" id="PR01588">
    <property type="entry name" value="THIKCHANNEL"/>
</dbReference>
<keyword evidence="9" id="KW-0851">Voltage-gated channel</keyword>
<comment type="catalytic activity">
    <reaction evidence="15">
        <text>K(+)(in) = K(+)(out)</text>
        <dbReference type="Rhea" id="RHEA:29463"/>
        <dbReference type="ChEBI" id="CHEBI:29103"/>
    </reaction>
</comment>
<dbReference type="GO" id="GO:0005886">
    <property type="term" value="C:plasma membrane"/>
    <property type="evidence" value="ECO:0007669"/>
    <property type="project" value="UniProtKB-SubCell"/>
</dbReference>
<keyword evidence="5" id="KW-0633">Potassium transport</keyword>
<keyword evidence="19" id="KW-1185">Reference proteome</keyword>
<dbReference type="AlphaFoldDB" id="A0A4W3GMW3"/>
<dbReference type="GO" id="GO:0046872">
    <property type="term" value="F:metal ion binding"/>
    <property type="evidence" value="ECO:0007669"/>
    <property type="project" value="UniProtKB-KW"/>
</dbReference>
<dbReference type="InParanoid" id="A0A4W3GMW3"/>
<keyword evidence="13 16" id="KW-0472">Membrane</keyword>
<evidence type="ECO:0000256" key="6">
    <source>
        <dbReference type="ARBA" id="ARBA00022692"/>
    </source>
</evidence>
<evidence type="ECO:0000313" key="19">
    <source>
        <dbReference type="Proteomes" id="UP000314986"/>
    </source>
</evidence>
<reference evidence="19" key="2">
    <citation type="journal article" date="2007" name="PLoS Biol.">
        <title>Survey sequencing and comparative analysis of the elephant shark (Callorhinchus milii) genome.</title>
        <authorList>
            <person name="Venkatesh B."/>
            <person name="Kirkness E.F."/>
            <person name="Loh Y.H."/>
            <person name="Halpern A.L."/>
            <person name="Lee A.P."/>
            <person name="Johnson J."/>
            <person name="Dandona N."/>
            <person name="Viswanathan L.D."/>
            <person name="Tay A."/>
            <person name="Venter J.C."/>
            <person name="Strausberg R.L."/>
            <person name="Brenner S."/>
        </authorList>
    </citation>
    <scope>NUCLEOTIDE SEQUENCE [LARGE SCALE GENOMIC DNA]</scope>
</reference>
<evidence type="ECO:0000256" key="16">
    <source>
        <dbReference type="SAM" id="Phobius"/>
    </source>
</evidence>
<keyword evidence="8" id="KW-0631">Potassium channel</keyword>
<feature type="transmembrane region" description="Helical" evidence="16">
    <location>
        <begin position="18"/>
        <end position="39"/>
    </location>
</feature>
<dbReference type="GeneTree" id="ENSGT00940000157960"/>
<dbReference type="PANTHER" id="PTHR11003">
    <property type="entry name" value="POTASSIUM CHANNEL, SUBFAMILY K"/>
    <property type="match status" value="1"/>
</dbReference>
<evidence type="ECO:0000256" key="13">
    <source>
        <dbReference type="ARBA" id="ARBA00023136"/>
    </source>
</evidence>
<keyword evidence="7" id="KW-0479">Metal-binding</keyword>
<dbReference type="Proteomes" id="UP000314986">
    <property type="component" value="Unassembled WGS sequence"/>
</dbReference>
<evidence type="ECO:0000256" key="10">
    <source>
        <dbReference type="ARBA" id="ARBA00022958"/>
    </source>
</evidence>
<evidence type="ECO:0000256" key="12">
    <source>
        <dbReference type="ARBA" id="ARBA00023065"/>
    </source>
</evidence>
<dbReference type="InterPro" id="IPR005410">
    <property type="entry name" value="2pore_dom_K_chnl_THIK"/>
</dbReference>
<dbReference type="GO" id="GO:0015271">
    <property type="term" value="F:outward rectifier potassium channel activity"/>
    <property type="evidence" value="ECO:0007669"/>
    <property type="project" value="TreeGrafter"/>
</dbReference>
<reference evidence="18" key="5">
    <citation type="submission" date="2025-09" db="UniProtKB">
        <authorList>
            <consortium name="Ensembl"/>
        </authorList>
    </citation>
    <scope>IDENTIFICATION</scope>
</reference>
<dbReference type="Ensembl" id="ENSCMIT00000004436.1">
    <property type="protein sequence ID" value="ENSCMIP00000004275.1"/>
    <property type="gene ID" value="ENSCMIG00000002550.1"/>
</dbReference>
<dbReference type="InterPro" id="IPR003280">
    <property type="entry name" value="2pore_dom_K_chnl"/>
</dbReference>
<evidence type="ECO:0000256" key="2">
    <source>
        <dbReference type="ARBA" id="ARBA00006666"/>
    </source>
</evidence>
<organism evidence="18 19">
    <name type="scientific">Callorhinchus milii</name>
    <name type="common">Ghost shark</name>
    <dbReference type="NCBI Taxonomy" id="7868"/>
    <lineage>
        <taxon>Eukaryota</taxon>
        <taxon>Metazoa</taxon>
        <taxon>Chordata</taxon>
        <taxon>Craniata</taxon>
        <taxon>Vertebrata</taxon>
        <taxon>Chondrichthyes</taxon>
        <taxon>Holocephali</taxon>
        <taxon>Chimaeriformes</taxon>
        <taxon>Callorhinchidae</taxon>
        <taxon>Callorhinchus</taxon>
    </lineage>
</organism>
<evidence type="ECO:0000313" key="18">
    <source>
        <dbReference type="Ensembl" id="ENSCMIP00000004275.1"/>
    </source>
</evidence>
<dbReference type="GO" id="GO:0034702">
    <property type="term" value="C:monoatomic ion channel complex"/>
    <property type="evidence" value="ECO:0007669"/>
    <property type="project" value="UniProtKB-KW"/>
</dbReference>
<evidence type="ECO:0000256" key="5">
    <source>
        <dbReference type="ARBA" id="ARBA00022538"/>
    </source>
</evidence>
<dbReference type="Gene3D" id="1.10.287.70">
    <property type="match status" value="1"/>
</dbReference>
<dbReference type="PANTHER" id="PTHR11003:SF10">
    <property type="entry name" value="POTASSIUM CHANNEL DOMAIN-CONTAINING PROTEIN"/>
    <property type="match status" value="1"/>
</dbReference>
<dbReference type="STRING" id="7868.ENSCMIP00000004275"/>
<accession>A0A4W3GMW3</accession>
<protein>
    <recommendedName>
        <fullName evidence="17">Potassium channel domain-containing protein</fullName>
    </recommendedName>
</protein>
<evidence type="ECO:0000256" key="1">
    <source>
        <dbReference type="ARBA" id="ARBA00004651"/>
    </source>
</evidence>
<keyword evidence="6 16" id="KW-0812">Transmembrane</keyword>
<dbReference type="GO" id="GO:0030322">
    <property type="term" value="P:stabilization of membrane potential"/>
    <property type="evidence" value="ECO:0007669"/>
    <property type="project" value="TreeGrafter"/>
</dbReference>
<keyword evidence="11 16" id="KW-1133">Transmembrane helix</keyword>
<dbReference type="GO" id="GO:0022841">
    <property type="term" value="F:potassium ion leak channel activity"/>
    <property type="evidence" value="ECO:0007669"/>
    <property type="project" value="TreeGrafter"/>
</dbReference>
<evidence type="ECO:0000256" key="3">
    <source>
        <dbReference type="ARBA" id="ARBA00022448"/>
    </source>
</evidence>
<dbReference type="InterPro" id="IPR013099">
    <property type="entry name" value="K_chnl_dom"/>
</dbReference>
<keyword evidence="10" id="KW-0630">Potassium</keyword>
<evidence type="ECO:0000256" key="14">
    <source>
        <dbReference type="ARBA" id="ARBA00023303"/>
    </source>
</evidence>
<keyword evidence="14" id="KW-0407">Ion channel</keyword>
<reference evidence="19" key="3">
    <citation type="journal article" date="2014" name="Nature">
        <title>Elephant shark genome provides unique insights into gnathostome evolution.</title>
        <authorList>
            <consortium name="International Elephant Shark Genome Sequencing Consortium"/>
            <person name="Venkatesh B."/>
            <person name="Lee A.P."/>
            <person name="Ravi V."/>
            <person name="Maurya A.K."/>
            <person name="Lian M.M."/>
            <person name="Swann J.B."/>
            <person name="Ohta Y."/>
            <person name="Flajnik M.F."/>
            <person name="Sutoh Y."/>
            <person name="Kasahara M."/>
            <person name="Hoon S."/>
            <person name="Gangu V."/>
            <person name="Roy S.W."/>
            <person name="Irimia M."/>
            <person name="Korzh V."/>
            <person name="Kondrychyn I."/>
            <person name="Lim Z.W."/>
            <person name="Tay B.H."/>
            <person name="Tohari S."/>
            <person name="Kong K.W."/>
            <person name="Ho S."/>
            <person name="Lorente-Galdos B."/>
            <person name="Quilez J."/>
            <person name="Marques-Bonet T."/>
            <person name="Raney B.J."/>
            <person name="Ingham P.W."/>
            <person name="Tay A."/>
            <person name="Hillier L.W."/>
            <person name="Minx P."/>
            <person name="Boehm T."/>
            <person name="Wilson R.K."/>
            <person name="Brenner S."/>
            <person name="Warren W.C."/>
        </authorList>
    </citation>
    <scope>NUCLEOTIDE SEQUENCE [LARGE SCALE GENOMIC DNA]</scope>
</reference>
<reference evidence="18" key="4">
    <citation type="submission" date="2025-08" db="UniProtKB">
        <authorList>
            <consortium name="Ensembl"/>
        </authorList>
    </citation>
    <scope>IDENTIFICATION</scope>
</reference>
<keyword evidence="3" id="KW-0813">Transport</keyword>
<name>A0A4W3GMW3_CALMI</name>
<evidence type="ECO:0000256" key="11">
    <source>
        <dbReference type="ARBA" id="ARBA00022989"/>
    </source>
</evidence>
<dbReference type="Pfam" id="PF07885">
    <property type="entry name" value="Ion_trans_2"/>
    <property type="match status" value="1"/>
</dbReference>
<comment type="similarity">
    <text evidence="2">Belongs to the two pore domain potassium channel (TC 1.A.1.8) family.</text>
</comment>
<evidence type="ECO:0000256" key="7">
    <source>
        <dbReference type="ARBA" id="ARBA00022723"/>
    </source>
</evidence>
<evidence type="ECO:0000256" key="8">
    <source>
        <dbReference type="ARBA" id="ARBA00022826"/>
    </source>
</evidence>
<comment type="subcellular location">
    <subcellularLocation>
        <location evidence="1">Cell membrane</location>
        <topology evidence="1">Multi-pass membrane protein</topology>
    </subcellularLocation>
</comment>
<evidence type="ECO:0000256" key="15">
    <source>
        <dbReference type="ARBA" id="ARBA00034430"/>
    </source>
</evidence>
<evidence type="ECO:0000256" key="9">
    <source>
        <dbReference type="ARBA" id="ARBA00022882"/>
    </source>
</evidence>
<reference evidence="19" key="1">
    <citation type="journal article" date="2006" name="Science">
        <title>Ancient noncoding elements conserved in the human genome.</title>
        <authorList>
            <person name="Venkatesh B."/>
            <person name="Kirkness E.F."/>
            <person name="Loh Y.H."/>
            <person name="Halpern A.L."/>
            <person name="Lee A.P."/>
            <person name="Johnson J."/>
            <person name="Dandona N."/>
            <person name="Viswanathan L.D."/>
            <person name="Tay A."/>
            <person name="Venter J.C."/>
            <person name="Strausberg R.L."/>
            <person name="Brenner S."/>
        </authorList>
    </citation>
    <scope>NUCLEOTIDE SEQUENCE [LARGE SCALE GENOMIC DNA]</scope>
</reference>
<keyword evidence="4" id="KW-1003">Cell membrane</keyword>
<dbReference type="SUPFAM" id="SSF81324">
    <property type="entry name" value="Voltage-gated potassium channels"/>
    <property type="match status" value="1"/>
</dbReference>
<feature type="domain" description="Potassium channel" evidence="17">
    <location>
        <begin position="80"/>
        <end position="110"/>
    </location>
</feature>
<proteinExistence type="inferred from homology"/>
<dbReference type="OMA" id="DSRPRWD"/>
<evidence type="ECO:0000259" key="17">
    <source>
        <dbReference type="Pfam" id="PF07885"/>
    </source>
</evidence>
<sequence length="124" mass="14000">MACRGSTWGVLTEDNARFVLLAALILLYMLFGAAVFSSIEQPGEKEARQRWLERQENFSLRYNVSHVELSNLLRFYEEANVAGIHVDSISPRWDFSGAFYFVGTVVSTIGKEPPTGTNLQRILL</sequence>
<keyword evidence="12" id="KW-0406">Ion transport</keyword>